<dbReference type="InterPro" id="IPR010282">
    <property type="entry name" value="Uncharacterised_HutD/Ves"/>
</dbReference>
<dbReference type="HOGENOM" id="CLU_090931_0_0_5"/>
<reference evidence="1 2" key="1">
    <citation type="journal article" date="2012" name="J. Bacteriol.">
        <title>Draft Genome Sequence of Novosphingobium nitrogenifigens Y88T.</title>
        <authorList>
            <person name="Strabala T.J."/>
            <person name="Macdonald L."/>
            <person name="Liu V."/>
            <person name="Smit A.M."/>
        </authorList>
    </citation>
    <scope>NUCLEOTIDE SEQUENCE [LARGE SCALE GENOMIC DNA]</scope>
    <source>
        <strain evidence="1 2">DSM 19370</strain>
    </source>
</reference>
<protein>
    <recommendedName>
        <fullName evidence="3">HutD-family protein</fullName>
    </recommendedName>
</protein>
<dbReference type="SUPFAM" id="SSF51182">
    <property type="entry name" value="RmlC-like cupins"/>
    <property type="match status" value="1"/>
</dbReference>
<name>F1ZAW8_9SPHN</name>
<dbReference type="RefSeq" id="WP_008067115.1">
    <property type="nucleotide sequence ID" value="NZ_AQWK01000006.1"/>
</dbReference>
<dbReference type="Proteomes" id="UP000004728">
    <property type="component" value="Unassembled WGS sequence"/>
</dbReference>
<keyword evidence="2" id="KW-1185">Reference proteome</keyword>
<dbReference type="Pfam" id="PF05962">
    <property type="entry name" value="HutD"/>
    <property type="match status" value="1"/>
</dbReference>
<sequence length="184" mass="19056">MEARTGIDDHGQAGACAIVRAAFLRPQPWVNGGGLTRVIVDRPDTLRLSLATISEAGPFSRIPGVARQFALVAGRVDLTGPQPPFPAVLDALAPPLAFAGEVPVDARPIGGPALALNLMVPLGAPPCRMWRQEGGFADSVVAVFACDPVEVDLAGQVIRLDAHDTLLVNAGSVALSGRCLLIGQ</sequence>
<comment type="caution">
    <text evidence="1">The sequence shown here is derived from an EMBL/GenBank/DDBJ whole genome shotgun (WGS) entry which is preliminary data.</text>
</comment>
<dbReference type="AlphaFoldDB" id="F1ZAW8"/>
<dbReference type="InterPro" id="IPR014710">
    <property type="entry name" value="RmlC-like_jellyroll"/>
</dbReference>
<organism evidence="1 2">
    <name type="scientific">Novosphingobium nitrogenifigens DSM 19370</name>
    <dbReference type="NCBI Taxonomy" id="983920"/>
    <lineage>
        <taxon>Bacteria</taxon>
        <taxon>Pseudomonadati</taxon>
        <taxon>Pseudomonadota</taxon>
        <taxon>Alphaproteobacteria</taxon>
        <taxon>Sphingomonadales</taxon>
        <taxon>Sphingomonadaceae</taxon>
        <taxon>Novosphingobium</taxon>
    </lineage>
</organism>
<accession>F1ZAW8</accession>
<dbReference type="STRING" id="983920.Y88_0306"/>
<dbReference type="EMBL" id="AEWJ01000044">
    <property type="protein sequence ID" value="EGD58254.1"/>
    <property type="molecule type" value="Genomic_DNA"/>
</dbReference>
<proteinExistence type="predicted"/>
<dbReference type="Gene3D" id="2.60.120.10">
    <property type="entry name" value="Jelly Rolls"/>
    <property type="match status" value="1"/>
</dbReference>
<dbReference type="eggNOG" id="COG3758">
    <property type="taxonomic scope" value="Bacteria"/>
</dbReference>
<dbReference type="InParanoid" id="F1ZAW8"/>
<dbReference type="PANTHER" id="PTHR37943">
    <property type="entry name" value="PROTEIN VES"/>
    <property type="match status" value="1"/>
</dbReference>
<evidence type="ECO:0000313" key="1">
    <source>
        <dbReference type="EMBL" id="EGD58254.1"/>
    </source>
</evidence>
<dbReference type="OrthoDB" id="9800082at2"/>
<evidence type="ECO:0000313" key="2">
    <source>
        <dbReference type="Proteomes" id="UP000004728"/>
    </source>
</evidence>
<evidence type="ECO:0008006" key="3">
    <source>
        <dbReference type="Google" id="ProtNLM"/>
    </source>
</evidence>
<dbReference type="InterPro" id="IPR011051">
    <property type="entry name" value="RmlC_Cupin_sf"/>
</dbReference>
<gene>
    <name evidence="1" type="ORF">Y88_0306</name>
</gene>
<dbReference type="PANTHER" id="PTHR37943:SF1">
    <property type="entry name" value="PROTEIN VES"/>
    <property type="match status" value="1"/>
</dbReference>